<organism evidence="1">
    <name type="scientific">Amblyomma maculatum</name>
    <name type="common">Gulf Coast tick</name>
    <dbReference type="NCBI Taxonomy" id="34609"/>
    <lineage>
        <taxon>Eukaryota</taxon>
        <taxon>Metazoa</taxon>
        <taxon>Ecdysozoa</taxon>
        <taxon>Arthropoda</taxon>
        <taxon>Chelicerata</taxon>
        <taxon>Arachnida</taxon>
        <taxon>Acari</taxon>
        <taxon>Parasitiformes</taxon>
        <taxon>Ixodida</taxon>
        <taxon>Ixodoidea</taxon>
        <taxon>Ixodidae</taxon>
        <taxon>Amblyomminae</taxon>
        <taxon>Amblyomma</taxon>
    </lineage>
</organism>
<dbReference type="SUPFAM" id="SSF50814">
    <property type="entry name" value="Lipocalins"/>
    <property type="match status" value="1"/>
</dbReference>
<accession>G3MTV4</accession>
<dbReference type="GO" id="GO:0030682">
    <property type="term" value="P:symbiont-mediated perturbation of host defenses"/>
    <property type="evidence" value="ECO:0007669"/>
    <property type="project" value="InterPro"/>
</dbReference>
<dbReference type="InterPro" id="IPR002970">
    <property type="entry name" value="Tick_his-bd"/>
</dbReference>
<dbReference type="EMBL" id="JO845306">
    <property type="protein sequence ID" value="AEO36922.1"/>
    <property type="molecule type" value="mRNA"/>
</dbReference>
<dbReference type="GO" id="GO:0043176">
    <property type="term" value="F:amine binding"/>
    <property type="evidence" value="ECO:0007669"/>
    <property type="project" value="InterPro"/>
</dbReference>
<proteinExistence type="evidence at transcript level"/>
<evidence type="ECO:0000313" key="1">
    <source>
        <dbReference type="EMBL" id="AEO36922.1"/>
    </source>
</evidence>
<name>G3MTV4_AMBMU</name>
<dbReference type="Gene3D" id="2.40.128.20">
    <property type="match status" value="1"/>
</dbReference>
<dbReference type="AlphaFoldDB" id="G3MTV4"/>
<reference evidence="1" key="1">
    <citation type="journal article" date="2011" name="PLoS ONE">
        <title>A deep insight into the sialotranscriptome of the gulf coast tick, Amblyomma maculatum.</title>
        <authorList>
            <person name="Karim S."/>
            <person name="Singh P."/>
            <person name="Ribeiro J.M."/>
        </authorList>
    </citation>
    <scope>NUCLEOTIDE SEQUENCE</scope>
    <source>
        <tissue evidence="1">Salivary gland</tissue>
    </source>
</reference>
<dbReference type="Pfam" id="PF02098">
    <property type="entry name" value="His_binding"/>
    <property type="match status" value="1"/>
</dbReference>
<dbReference type="InterPro" id="IPR012674">
    <property type="entry name" value="Calycin"/>
</dbReference>
<sequence length="205" mass="23486">MSWWTAVVWSGIKFTKRGRRKDRQVRTNSNQPARYKQRCSAMFYLRHCCQCGRPVAVDEFIAVAVVTSSRAAESCYPDTGEWICMYRNYFADPDFGGSSKCLKLQRYGKYENFTSPVVFTFGHNGSTSGIFHLTSSPCYTGKDLTKFTPDDESVPLEDFYSIYIDCSSCLVIRHRYVENGFGCSLWRRVGTLRQPNDCCEFVTSC</sequence>
<protein>
    <submittedName>
        <fullName evidence="1">Uncharacterized protein</fullName>
    </submittedName>
</protein>